<name>A0A0F9CZU2_9ZZZZ</name>
<reference evidence="1" key="1">
    <citation type="journal article" date="2015" name="Nature">
        <title>Complex archaea that bridge the gap between prokaryotes and eukaryotes.</title>
        <authorList>
            <person name="Spang A."/>
            <person name="Saw J.H."/>
            <person name="Jorgensen S.L."/>
            <person name="Zaremba-Niedzwiedzka K."/>
            <person name="Martijn J."/>
            <person name="Lind A.E."/>
            <person name="van Eijk R."/>
            <person name="Schleper C."/>
            <person name="Guy L."/>
            <person name="Ettema T.J."/>
        </authorList>
    </citation>
    <scope>NUCLEOTIDE SEQUENCE</scope>
</reference>
<accession>A0A0F9CZU2</accession>
<feature type="non-terminal residue" evidence="1">
    <location>
        <position position="50"/>
    </location>
</feature>
<dbReference type="AlphaFoldDB" id="A0A0F9CZU2"/>
<protein>
    <submittedName>
        <fullName evidence="1">Uncharacterized protein</fullName>
    </submittedName>
</protein>
<proteinExistence type="predicted"/>
<organism evidence="1">
    <name type="scientific">marine sediment metagenome</name>
    <dbReference type="NCBI Taxonomy" id="412755"/>
    <lineage>
        <taxon>unclassified sequences</taxon>
        <taxon>metagenomes</taxon>
        <taxon>ecological metagenomes</taxon>
    </lineage>
</organism>
<sequence length="50" mass="5901">MGKETTIKLSREFKDILQKRKQGGDDFEETIKRIIKENSILKTKGKKQYT</sequence>
<comment type="caution">
    <text evidence="1">The sequence shown here is derived from an EMBL/GenBank/DDBJ whole genome shotgun (WGS) entry which is preliminary data.</text>
</comment>
<evidence type="ECO:0000313" key="1">
    <source>
        <dbReference type="EMBL" id="KKL46986.1"/>
    </source>
</evidence>
<dbReference type="EMBL" id="LAZR01033836">
    <property type="protein sequence ID" value="KKL46986.1"/>
    <property type="molecule type" value="Genomic_DNA"/>
</dbReference>
<gene>
    <name evidence="1" type="ORF">LCGC14_2340110</name>
</gene>